<evidence type="ECO:0000256" key="4">
    <source>
        <dbReference type="ARBA" id="ARBA00022801"/>
    </source>
</evidence>
<evidence type="ECO:0000256" key="3">
    <source>
        <dbReference type="ARBA" id="ARBA00022723"/>
    </source>
</evidence>
<dbReference type="GO" id="GO:0046872">
    <property type="term" value="F:metal ion binding"/>
    <property type="evidence" value="ECO:0007669"/>
    <property type="project" value="UniProtKB-KW"/>
</dbReference>
<comment type="similarity">
    <text evidence="1">Belongs to the isochorismatase family.</text>
</comment>
<organism evidence="9 10">
    <name type="scientific">Microbacterium natoriense</name>
    <dbReference type="NCBI Taxonomy" id="284570"/>
    <lineage>
        <taxon>Bacteria</taxon>
        <taxon>Bacillati</taxon>
        <taxon>Actinomycetota</taxon>
        <taxon>Actinomycetes</taxon>
        <taxon>Micrococcales</taxon>
        <taxon>Microbacteriaceae</taxon>
        <taxon>Microbacterium</taxon>
    </lineage>
</organism>
<evidence type="ECO:0000313" key="10">
    <source>
        <dbReference type="Proteomes" id="UP001244427"/>
    </source>
</evidence>
<dbReference type="InterPro" id="IPR000868">
    <property type="entry name" value="Isochorismatase-like_dom"/>
</dbReference>
<dbReference type="EMBL" id="JAUSXV010000001">
    <property type="protein sequence ID" value="MDQ0649188.1"/>
    <property type="molecule type" value="Genomic_DNA"/>
</dbReference>
<evidence type="ECO:0000256" key="5">
    <source>
        <dbReference type="ARBA" id="ARBA00037900"/>
    </source>
</evidence>
<evidence type="ECO:0000256" key="2">
    <source>
        <dbReference type="ARBA" id="ARBA00022642"/>
    </source>
</evidence>
<dbReference type="AlphaFoldDB" id="A0AAW8F0U4"/>
<dbReference type="Pfam" id="PF00857">
    <property type="entry name" value="Isochorismatase"/>
    <property type="match status" value="1"/>
</dbReference>
<dbReference type="EC" id="3.5.1.19" evidence="6"/>
<dbReference type="InterPro" id="IPR036380">
    <property type="entry name" value="Isochorismatase-like_sf"/>
</dbReference>
<dbReference type="SUPFAM" id="SSF52499">
    <property type="entry name" value="Isochorismatase-like hydrolases"/>
    <property type="match status" value="1"/>
</dbReference>
<comment type="pathway">
    <text evidence="5">Cofactor biosynthesis; nicotinate biosynthesis; nicotinate from nicotinamide: step 1/1.</text>
</comment>
<dbReference type="Proteomes" id="UP001244427">
    <property type="component" value="Unassembled WGS sequence"/>
</dbReference>
<dbReference type="InterPro" id="IPR052347">
    <property type="entry name" value="Isochorismatase_Nicotinamidase"/>
</dbReference>
<keyword evidence="10" id="KW-1185">Reference proteome</keyword>
<protein>
    <recommendedName>
        <fullName evidence="6">nicotinamidase</fullName>
        <ecNumber evidence="6">3.5.1.19</ecNumber>
    </recommendedName>
    <alternativeName>
        <fullName evidence="7">Nicotinamide deamidase</fullName>
    </alternativeName>
</protein>
<comment type="caution">
    <text evidence="9">The sequence shown here is derived from an EMBL/GenBank/DDBJ whole genome shotgun (WGS) entry which is preliminary data.</text>
</comment>
<evidence type="ECO:0000256" key="7">
    <source>
        <dbReference type="ARBA" id="ARBA00043224"/>
    </source>
</evidence>
<sequence length="214" mass="22072">MKITGPFGFPRNGPVRAYARSMSRALLIVDIQNDFTEGGALGVAGGDAVASAVSAFLEVHAADYEVIIASRDWHDATGDNGGHFAENPDYVDTWPVHCVEGTDGADYDPLLVTDAVTHHVRKGQGKPAYSMFEGVTDAGGTVSAVLAQAGVLSADVVGIATDYCVRASALDALAHGVRVRVLTDLIAGVAPEPSEAALAELAHAGAELVESSEA</sequence>
<accession>A0AAW8F0U4</accession>
<reference evidence="9 10" key="1">
    <citation type="submission" date="2023-07" db="EMBL/GenBank/DDBJ databases">
        <title>Comparative genomics of wheat-associated soil bacteria to identify genetic determinants of phenazine resistance.</title>
        <authorList>
            <person name="Mouncey N."/>
        </authorList>
    </citation>
    <scope>NUCLEOTIDE SEQUENCE [LARGE SCALE GENOMIC DNA]</scope>
    <source>
        <strain evidence="9 10">W4I9-1</strain>
    </source>
</reference>
<keyword evidence="2" id="KW-0662">Pyridine nucleotide biosynthesis</keyword>
<name>A0AAW8F0U4_9MICO</name>
<dbReference type="PANTHER" id="PTHR11080:SF2">
    <property type="entry name" value="LD05707P"/>
    <property type="match status" value="1"/>
</dbReference>
<dbReference type="PANTHER" id="PTHR11080">
    <property type="entry name" value="PYRAZINAMIDASE/NICOTINAMIDASE"/>
    <property type="match status" value="1"/>
</dbReference>
<keyword evidence="4 9" id="KW-0378">Hydrolase</keyword>
<dbReference type="GO" id="GO:0019363">
    <property type="term" value="P:pyridine nucleotide biosynthetic process"/>
    <property type="evidence" value="ECO:0007669"/>
    <property type="project" value="UniProtKB-KW"/>
</dbReference>
<feature type="domain" description="Isochorismatase-like" evidence="8">
    <location>
        <begin position="25"/>
        <end position="211"/>
    </location>
</feature>
<evidence type="ECO:0000313" key="9">
    <source>
        <dbReference type="EMBL" id="MDQ0649188.1"/>
    </source>
</evidence>
<evidence type="ECO:0000259" key="8">
    <source>
        <dbReference type="Pfam" id="PF00857"/>
    </source>
</evidence>
<evidence type="ECO:0000256" key="6">
    <source>
        <dbReference type="ARBA" id="ARBA00039017"/>
    </source>
</evidence>
<evidence type="ECO:0000256" key="1">
    <source>
        <dbReference type="ARBA" id="ARBA00006336"/>
    </source>
</evidence>
<gene>
    <name evidence="9" type="ORF">QFZ53_003384</name>
</gene>
<dbReference type="GO" id="GO:0008936">
    <property type="term" value="F:nicotinamidase activity"/>
    <property type="evidence" value="ECO:0007669"/>
    <property type="project" value="UniProtKB-EC"/>
</dbReference>
<dbReference type="Gene3D" id="3.40.50.850">
    <property type="entry name" value="Isochorismatase-like"/>
    <property type="match status" value="1"/>
</dbReference>
<keyword evidence="3" id="KW-0479">Metal-binding</keyword>
<proteinExistence type="inferred from homology"/>